<dbReference type="EMBL" id="MHCU01000019">
    <property type="protein sequence ID" value="OGY27878.1"/>
    <property type="molecule type" value="Genomic_DNA"/>
</dbReference>
<organism evidence="3 4">
    <name type="scientific">Candidatus Woykebacteria bacterium RBG_19FT_COMBO_43_10</name>
    <dbReference type="NCBI Taxonomy" id="1802598"/>
    <lineage>
        <taxon>Bacteria</taxon>
        <taxon>Candidatus Woykeibacteriota</taxon>
    </lineage>
</organism>
<evidence type="ECO:0000313" key="3">
    <source>
        <dbReference type="EMBL" id="OGY27878.1"/>
    </source>
</evidence>
<keyword evidence="2" id="KW-1133">Transmembrane helix</keyword>
<feature type="region of interest" description="Disordered" evidence="1">
    <location>
        <begin position="120"/>
        <end position="152"/>
    </location>
</feature>
<dbReference type="Proteomes" id="UP000176645">
    <property type="component" value="Unassembled WGS sequence"/>
</dbReference>
<name>A0A1G1WJF1_9BACT</name>
<gene>
    <name evidence="3" type="ORF">A2Z42_02235</name>
</gene>
<feature type="compositionally biased region" description="Polar residues" evidence="1">
    <location>
        <begin position="134"/>
        <end position="152"/>
    </location>
</feature>
<keyword evidence="2" id="KW-0472">Membrane</keyword>
<evidence type="ECO:0000256" key="2">
    <source>
        <dbReference type="SAM" id="Phobius"/>
    </source>
</evidence>
<proteinExistence type="predicted"/>
<comment type="caution">
    <text evidence="3">The sequence shown here is derived from an EMBL/GenBank/DDBJ whole genome shotgun (WGS) entry which is preliminary data.</text>
</comment>
<reference evidence="3 4" key="1">
    <citation type="journal article" date="2016" name="Nat. Commun.">
        <title>Thousands of microbial genomes shed light on interconnected biogeochemical processes in an aquifer system.</title>
        <authorList>
            <person name="Anantharaman K."/>
            <person name="Brown C.T."/>
            <person name="Hug L.A."/>
            <person name="Sharon I."/>
            <person name="Castelle C.J."/>
            <person name="Probst A.J."/>
            <person name="Thomas B.C."/>
            <person name="Singh A."/>
            <person name="Wilkins M.J."/>
            <person name="Karaoz U."/>
            <person name="Brodie E.L."/>
            <person name="Williams K.H."/>
            <person name="Hubbard S.S."/>
            <person name="Banfield J.F."/>
        </authorList>
    </citation>
    <scope>NUCLEOTIDE SEQUENCE [LARGE SCALE GENOMIC DNA]</scope>
</reference>
<evidence type="ECO:0000256" key="1">
    <source>
        <dbReference type="SAM" id="MobiDB-lite"/>
    </source>
</evidence>
<protein>
    <submittedName>
        <fullName evidence="3">Uncharacterized protein</fullName>
    </submittedName>
</protein>
<keyword evidence="2" id="KW-0812">Transmembrane</keyword>
<sequence length="262" mass="28502">MKKTIVKYLNKPQLLTTISIIISLILLVLLVPVLLFPIFNNWLKLRSTNQEDLKRLATMTENVSLLAQVDFNRLEVYKELTEDVAPNKQDEVRVVSILHELVRRTGLKIEKVTVGRDSGGKAVSVVPTPTTPTAQSGSGLAPAATTSSPTVGTQVPAQGASYKASATFEGSLSSVLYLTQLLDSTKRSIVVTKMNISRDEQTNKTVATINFSLPLASVSTANSSERVELTNAEIQSLEELLVKLTIDVLPTSQPTGRINPFN</sequence>
<evidence type="ECO:0000313" key="4">
    <source>
        <dbReference type="Proteomes" id="UP000176645"/>
    </source>
</evidence>
<accession>A0A1G1WJF1</accession>
<dbReference type="AlphaFoldDB" id="A0A1G1WJF1"/>
<feature type="transmembrane region" description="Helical" evidence="2">
    <location>
        <begin position="12"/>
        <end position="39"/>
    </location>
</feature>